<sequence>MHFISEVQHPSCKISLYSWNNRYIIKIEAGALEQTYKINEYDVSSEEDLKELLTGPFIDKVMARFESMARDWEEALEEIED</sequence>
<comment type="caution">
    <text evidence="1">The sequence shown here is derived from an EMBL/GenBank/DDBJ whole genome shotgun (WGS) entry which is preliminary data.</text>
</comment>
<evidence type="ECO:0000313" key="1">
    <source>
        <dbReference type="EMBL" id="PQA59789.1"/>
    </source>
</evidence>
<dbReference type="EMBL" id="PTRA01000001">
    <property type="protein sequence ID" value="PQA59789.1"/>
    <property type="molecule type" value="Genomic_DNA"/>
</dbReference>
<dbReference type="RefSeq" id="WP_104711553.1">
    <property type="nucleotide sequence ID" value="NZ_PTRA01000001.1"/>
</dbReference>
<name>A0A2S7IQ47_9BACT</name>
<dbReference type="AlphaFoldDB" id="A0A2S7IQ47"/>
<reference evidence="2" key="1">
    <citation type="submission" date="2018-02" db="EMBL/GenBank/DDBJ databases">
        <title>Genome sequencing of Solimonas sp. HR-BB.</title>
        <authorList>
            <person name="Lee Y."/>
            <person name="Jeon C.O."/>
        </authorList>
    </citation>
    <scope>NUCLEOTIDE SEQUENCE [LARGE SCALE GENOMIC DNA]</scope>
    <source>
        <strain evidence="2">HR-U</strain>
    </source>
</reference>
<proteinExistence type="predicted"/>
<accession>A0A2S7IQ47</accession>
<keyword evidence="2" id="KW-1185">Reference proteome</keyword>
<gene>
    <name evidence="1" type="ORF">C5O19_09235</name>
</gene>
<dbReference type="OrthoDB" id="1467713at2"/>
<evidence type="ECO:0000313" key="2">
    <source>
        <dbReference type="Proteomes" id="UP000239590"/>
    </source>
</evidence>
<organism evidence="1 2">
    <name type="scientific">Siphonobacter curvatus</name>
    <dbReference type="NCBI Taxonomy" id="2094562"/>
    <lineage>
        <taxon>Bacteria</taxon>
        <taxon>Pseudomonadati</taxon>
        <taxon>Bacteroidota</taxon>
        <taxon>Cytophagia</taxon>
        <taxon>Cytophagales</taxon>
        <taxon>Cytophagaceae</taxon>
        <taxon>Siphonobacter</taxon>
    </lineage>
</organism>
<dbReference type="Proteomes" id="UP000239590">
    <property type="component" value="Unassembled WGS sequence"/>
</dbReference>
<protein>
    <submittedName>
        <fullName evidence="1">Uncharacterized protein</fullName>
    </submittedName>
</protein>